<organism evidence="9 10">
    <name type="scientific">Nepenthes gracilis</name>
    <name type="common">Slender pitcher plant</name>
    <dbReference type="NCBI Taxonomy" id="150966"/>
    <lineage>
        <taxon>Eukaryota</taxon>
        <taxon>Viridiplantae</taxon>
        <taxon>Streptophyta</taxon>
        <taxon>Embryophyta</taxon>
        <taxon>Tracheophyta</taxon>
        <taxon>Spermatophyta</taxon>
        <taxon>Magnoliopsida</taxon>
        <taxon>eudicotyledons</taxon>
        <taxon>Gunneridae</taxon>
        <taxon>Pentapetalae</taxon>
        <taxon>Caryophyllales</taxon>
        <taxon>Nepenthaceae</taxon>
        <taxon>Nepenthes</taxon>
    </lineage>
</organism>
<keyword evidence="5" id="KW-1133">Transmembrane helix</keyword>
<evidence type="ECO:0000256" key="8">
    <source>
        <dbReference type="SAM" id="MobiDB-lite"/>
    </source>
</evidence>
<dbReference type="InterPro" id="IPR018108">
    <property type="entry name" value="MCP_transmembrane"/>
</dbReference>
<evidence type="ECO:0000256" key="3">
    <source>
        <dbReference type="ARBA" id="ARBA00022448"/>
    </source>
</evidence>
<dbReference type="PANTHER" id="PTHR45758">
    <property type="entry name" value="MITOFERRIN-1-RELATED"/>
    <property type="match status" value="1"/>
</dbReference>
<dbReference type="EMBL" id="BSYO01000008">
    <property type="protein sequence ID" value="GMH09028.1"/>
    <property type="molecule type" value="Genomic_DNA"/>
</dbReference>
<comment type="caution">
    <text evidence="9">The sequence shown here is derived from an EMBL/GenBank/DDBJ whole genome shotgun (WGS) entry which is preliminary data.</text>
</comment>
<sequence>MSFEATSRIRDPIYGCAGIITRPYQIIQVSRRPKSEQKTPPKFHNPDIRPVPNPLISTTDPVSSPSRRPSILAVHGRWFRRRLRKSTWLCSQWILSNPDAGPRVLPHSIRRISQRLQSILKTDGPAGLYRGIAAIGLSASPAHAVYFLQSEFCKKAFSGRNRNNHLARGVRRVRDSNKRRYFHAYGYPGEQRLQLSGGGVGAYRGVWDCVKEAKRTLMEISPDSASDERLIVHATAGAAAGALASVVTTPLDVVKTHCSASLVYDLQLVELLERKNRKLYHCEEDTGS</sequence>
<evidence type="ECO:0008006" key="11">
    <source>
        <dbReference type="Google" id="ProtNLM"/>
    </source>
</evidence>
<dbReference type="PANTHER" id="PTHR45758:SF11">
    <property type="entry name" value="MITOCHONDRIAL SUBSTRATE CARRIER FAMILY PROTEIN"/>
    <property type="match status" value="1"/>
</dbReference>
<feature type="compositionally biased region" description="Basic and acidic residues" evidence="8">
    <location>
        <begin position="33"/>
        <end position="47"/>
    </location>
</feature>
<name>A0AAD3XLF2_NEPGR</name>
<keyword evidence="10" id="KW-1185">Reference proteome</keyword>
<keyword evidence="4" id="KW-0812">Transmembrane</keyword>
<evidence type="ECO:0000256" key="5">
    <source>
        <dbReference type="ARBA" id="ARBA00022989"/>
    </source>
</evidence>
<dbReference type="AlphaFoldDB" id="A0AAD3XLF2"/>
<comment type="subcellular location">
    <subcellularLocation>
        <location evidence="1">Mitochondrion membrane</location>
        <topology evidence="1">Multi-pass membrane protein</topology>
    </subcellularLocation>
</comment>
<protein>
    <recommendedName>
        <fullName evidence="11">Mitochondrial carrier protein</fullName>
    </recommendedName>
</protein>
<reference evidence="9" key="1">
    <citation type="submission" date="2023-05" db="EMBL/GenBank/DDBJ databases">
        <title>Nepenthes gracilis genome sequencing.</title>
        <authorList>
            <person name="Fukushima K."/>
        </authorList>
    </citation>
    <scope>NUCLEOTIDE SEQUENCE</scope>
    <source>
        <strain evidence="9">SING2019-196</strain>
    </source>
</reference>
<keyword evidence="7" id="KW-0472">Membrane</keyword>
<evidence type="ECO:0000256" key="1">
    <source>
        <dbReference type="ARBA" id="ARBA00004225"/>
    </source>
</evidence>
<dbReference type="InterPro" id="IPR023395">
    <property type="entry name" value="MCP_dom_sf"/>
</dbReference>
<dbReference type="GO" id="GO:0048250">
    <property type="term" value="P:iron import into the mitochondrion"/>
    <property type="evidence" value="ECO:0007669"/>
    <property type="project" value="TreeGrafter"/>
</dbReference>
<evidence type="ECO:0000256" key="7">
    <source>
        <dbReference type="ARBA" id="ARBA00023136"/>
    </source>
</evidence>
<dbReference type="Proteomes" id="UP001279734">
    <property type="component" value="Unassembled WGS sequence"/>
</dbReference>
<dbReference type="GO" id="GO:0031966">
    <property type="term" value="C:mitochondrial membrane"/>
    <property type="evidence" value="ECO:0007669"/>
    <property type="project" value="UniProtKB-SubCell"/>
</dbReference>
<keyword evidence="6" id="KW-0496">Mitochondrion</keyword>
<dbReference type="Pfam" id="PF00153">
    <property type="entry name" value="Mito_carr"/>
    <property type="match status" value="2"/>
</dbReference>
<evidence type="ECO:0000313" key="10">
    <source>
        <dbReference type="Proteomes" id="UP001279734"/>
    </source>
</evidence>
<feature type="compositionally biased region" description="Polar residues" evidence="8">
    <location>
        <begin position="55"/>
        <end position="67"/>
    </location>
</feature>
<dbReference type="GO" id="GO:0015093">
    <property type="term" value="F:ferrous iron transmembrane transporter activity"/>
    <property type="evidence" value="ECO:0007669"/>
    <property type="project" value="TreeGrafter"/>
</dbReference>
<feature type="region of interest" description="Disordered" evidence="8">
    <location>
        <begin position="30"/>
        <end position="67"/>
    </location>
</feature>
<evidence type="ECO:0000256" key="2">
    <source>
        <dbReference type="ARBA" id="ARBA00006375"/>
    </source>
</evidence>
<dbReference type="SUPFAM" id="SSF103506">
    <property type="entry name" value="Mitochondrial carrier"/>
    <property type="match status" value="1"/>
</dbReference>
<comment type="similarity">
    <text evidence="2">Belongs to the mitochondrial carrier (TC 2.A.29) family.</text>
</comment>
<keyword evidence="3" id="KW-0813">Transport</keyword>
<dbReference type="Gene3D" id="1.50.40.10">
    <property type="entry name" value="Mitochondrial carrier domain"/>
    <property type="match status" value="2"/>
</dbReference>
<evidence type="ECO:0000256" key="6">
    <source>
        <dbReference type="ARBA" id="ARBA00023128"/>
    </source>
</evidence>
<evidence type="ECO:0000313" key="9">
    <source>
        <dbReference type="EMBL" id="GMH09028.1"/>
    </source>
</evidence>
<accession>A0AAD3XLF2</accession>
<gene>
    <name evidence="9" type="ORF">Nepgr_010868</name>
</gene>
<evidence type="ECO:0000256" key="4">
    <source>
        <dbReference type="ARBA" id="ARBA00022692"/>
    </source>
</evidence>
<proteinExistence type="inferred from homology"/>